<dbReference type="SMART" id="SM00645">
    <property type="entry name" value="Pept_C1"/>
    <property type="match status" value="1"/>
</dbReference>
<dbReference type="InterPro" id="IPR025661">
    <property type="entry name" value="Pept_asp_AS"/>
</dbReference>
<dbReference type="Pfam" id="PF00112">
    <property type="entry name" value="Peptidase_C1"/>
    <property type="match status" value="1"/>
</dbReference>
<dbReference type="PROSITE" id="PS00640">
    <property type="entry name" value="THIOL_PROTEASE_ASN"/>
    <property type="match status" value="1"/>
</dbReference>
<evidence type="ECO:0000259" key="6">
    <source>
        <dbReference type="SMART" id="SM00848"/>
    </source>
</evidence>
<dbReference type="OrthoDB" id="190265at2759"/>
<dbReference type="PROSITE" id="PS00139">
    <property type="entry name" value="THIOL_PROTEASE_CYS"/>
    <property type="match status" value="1"/>
</dbReference>
<reference evidence="7" key="2">
    <citation type="submission" date="2018-10" db="UniProtKB">
        <authorList>
            <consortium name="EnsemblPlants"/>
        </authorList>
    </citation>
    <scope>IDENTIFICATION</scope>
</reference>
<comment type="similarity">
    <text evidence="1">Belongs to the peptidase C1 family.</text>
</comment>
<organism evidence="7">
    <name type="scientific">Triticum aestivum</name>
    <name type="common">Wheat</name>
    <dbReference type="NCBI Taxonomy" id="4565"/>
    <lineage>
        <taxon>Eukaryota</taxon>
        <taxon>Viridiplantae</taxon>
        <taxon>Streptophyta</taxon>
        <taxon>Embryophyta</taxon>
        <taxon>Tracheophyta</taxon>
        <taxon>Spermatophyta</taxon>
        <taxon>Magnoliopsida</taxon>
        <taxon>Liliopsida</taxon>
        <taxon>Poales</taxon>
        <taxon>Poaceae</taxon>
        <taxon>BOP clade</taxon>
        <taxon>Pooideae</taxon>
        <taxon>Triticodae</taxon>
        <taxon>Triticeae</taxon>
        <taxon>Triticinae</taxon>
        <taxon>Triticum</taxon>
    </lineage>
</organism>
<dbReference type="Proteomes" id="UP000019116">
    <property type="component" value="Chromosome 2B"/>
</dbReference>
<dbReference type="InterPro" id="IPR038765">
    <property type="entry name" value="Papain-like_cys_pep_sf"/>
</dbReference>
<dbReference type="PROSITE" id="PS00639">
    <property type="entry name" value="THIOL_PROTEASE_HIS"/>
    <property type="match status" value="1"/>
</dbReference>
<dbReference type="GO" id="GO:0051603">
    <property type="term" value="P:proteolysis involved in protein catabolic process"/>
    <property type="evidence" value="ECO:0000318"/>
    <property type="project" value="GO_Central"/>
</dbReference>
<dbReference type="InterPro" id="IPR025660">
    <property type="entry name" value="Pept_his_AS"/>
</dbReference>
<feature type="domain" description="Peptidase C1A papain C-terminal" evidence="5">
    <location>
        <begin position="153"/>
        <end position="369"/>
    </location>
</feature>
<dbReference type="GO" id="GO:0005764">
    <property type="term" value="C:lysosome"/>
    <property type="evidence" value="ECO:0000318"/>
    <property type="project" value="GO_Central"/>
</dbReference>
<dbReference type="OMA" id="HRWMSTH"/>
<dbReference type="AlphaFoldDB" id="A0A3B6CE12"/>
<feature type="domain" description="Cathepsin propeptide inhibitor" evidence="6">
    <location>
        <begin position="52"/>
        <end position="109"/>
    </location>
</feature>
<dbReference type="Gramene" id="TraesCS2B03G1296200.1">
    <property type="protein sequence ID" value="TraesCS2B03G1296200.1.CDS"/>
    <property type="gene ID" value="TraesCS2B03G1296200"/>
</dbReference>
<protein>
    <submittedName>
        <fullName evidence="7">Uncharacterized protein</fullName>
    </submittedName>
</protein>
<dbReference type="CDD" id="cd02248">
    <property type="entry name" value="Peptidase_C1A"/>
    <property type="match status" value="1"/>
</dbReference>
<evidence type="ECO:0000259" key="5">
    <source>
        <dbReference type="SMART" id="SM00645"/>
    </source>
</evidence>
<feature type="signal peptide" evidence="4">
    <location>
        <begin position="1"/>
        <end position="38"/>
    </location>
</feature>
<dbReference type="PRINTS" id="PR00705">
    <property type="entry name" value="PAPAIN"/>
</dbReference>
<dbReference type="InterPro" id="IPR000668">
    <property type="entry name" value="Peptidase_C1A_C"/>
</dbReference>
<evidence type="ECO:0000256" key="4">
    <source>
        <dbReference type="SAM" id="SignalP"/>
    </source>
</evidence>
<dbReference type="InterPro" id="IPR013128">
    <property type="entry name" value="Peptidase_C1A"/>
</dbReference>
<dbReference type="GO" id="GO:0004197">
    <property type="term" value="F:cysteine-type endopeptidase activity"/>
    <property type="evidence" value="ECO:0000318"/>
    <property type="project" value="GO_Central"/>
</dbReference>
<keyword evidence="8" id="KW-1185">Reference proteome</keyword>
<evidence type="ECO:0000313" key="8">
    <source>
        <dbReference type="Proteomes" id="UP000019116"/>
    </source>
</evidence>
<reference evidence="7" key="1">
    <citation type="submission" date="2018-08" db="EMBL/GenBank/DDBJ databases">
        <authorList>
            <person name="Rossello M."/>
        </authorList>
    </citation>
    <scope>NUCLEOTIDE SEQUENCE [LARGE SCALE GENOMIC DNA]</scope>
    <source>
        <strain evidence="7">cv. Chinese Spring</strain>
    </source>
</reference>
<keyword evidence="2 4" id="KW-0732">Signal</keyword>
<accession>A0A3B6CE12</accession>
<dbReference type="EnsemblPlants" id="TraesCS2B02G516100.1">
    <property type="protein sequence ID" value="TraesCS2B02G516100.1"/>
    <property type="gene ID" value="TraesCS2B02G516100"/>
</dbReference>
<keyword evidence="3" id="KW-1015">Disulfide bond</keyword>
<gene>
    <name evidence="7" type="primary">LOC123046936</name>
</gene>
<dbReference type="SUPFAM" id="SSF54001">
    <property type="entry name" value="Cysteine proteinases"/>
    <property type="match status" value="1"/>
</dbReference>
<dbReference type="Gramene" id="TraesCS2B02G516100.1">
    <property type="protein sequence ID" value="TraesCS2B02G516100.1"/>
    <property type="gene ID" value="TraesCS2B02G516100"/>
</dbReference>
<dbReference type="SMR" id="A0A3B6CE12"/>
<proteinExistence type="inferred from homology"/>
<dbReference type="GO" id="GO:0005615">
    <property type="term" value="C:extracellular space"/>
    <property type="evidence" value="ECO:0000318"/>
    <property type="project" value="GO_Central"/>
</dbReference>
<evidence type="ECO:0000313" key="7">
    <source>
        <dbReference type="EnsemblPlants" id="TraesCS2B02G516100.1"/>
    </source>
</evidence>
<feature type="chain" id="PRO_5043172344" evidence="4">
    <location>
        <begin position="39"/>
        <end position="370"/>
    </location>
</feature>
<dbReference type="SMART" id="SM00848">
    <property type="entry name" value="Inhibitor_I29"/>
    <property type="match status" value="1"/>
</dbReference>
<name>A0A3B6CE12_WHEAT</name>
<dbReference type="InterPro" id="IPR000169">
    <property type="entry name" value="Pept_cys_AS"/>
</dbReference>
<dbReference type="Gene3D" id="3.90.70.10">
    <property type="entry name" value="Cysteine proteinases"/>
    <property type="match status" value="1"/>
</dbReference>
<sequence length="370" mass="41373">MHCPLTSHKSQHMARSLRPMHLVVLVILSTMPLPSSWGAMSDNHDLLMLGRFHRWMSTHNRTYPGAHEELRRFDVYRRNMEYIDAANAGGELGYELGENEFTDLTHEEFTARYTGGKFVMNDDDFVDETIITTLAGDVHEGRETMEDEDSLGLPERWDWNEQGFVTPAKNQQKCGACWAFATVGAVESQLKRKTGELLDLSEQELLDCDTTQKPGGCKGGNPYRAFLWIKSKGGIMKEAEYSYEAQQGQCRTNKDATRRGLVYRAQLLRSGERFLQEAVYTMGPTVAGIDTHDRSLQHFKSGIYKGPCGTALDHAVLVVGYGVRDGEKYWVVKNSWGQTFGENGFFLMSRGANGNAGLCGIGKAGVYALV</sequence>
<dbReference type="STRING" id="4565.A0A3B6CE12"/>
<dbReference type="InterPro" id="IPR013201">
    <property type="entry name" value="Prot_inhib_I29"/>
</dbReference>
<evidence type="ECO:0000256" key="3">
    <source>
        <dbReference type="ARBA" id="ARBA00023157"/>
    </source>
</evidence>
<dbReference type="FunFam" id="3.90.70.10:FF:000332">
    <property type="entry name" value="Cathepsin L1"/>
    <property type="match status" value="1"/>
</dbReference>
<dbReference type="PANTHER" id="PTHR12411">
    <property type="entry name" value="CYSTEINE PROTEASE FAMILY C1-RELATED"/>
    <property type="match status" value="1"/>
</dbReference>
<dbReference type="InterPro" id="IPR039417">
    <property type="entry name" value="Peptidase_C1A_papain-like"/>
</dbReference>
<evidence type="ECO:0000256" key="1">
    <source>
        <dbReference type="ARBA" id="ARBA00008455"/>
    </source>
</evidence>
<dbReference type="Pfam" id="PF08246">
    <property type="entry name" value="Inhibitor_I29"/>
    <property type="match status" value="1"/>
</dbReference>
<evidence type="ECO:0000256" key="2">
    <source>
        <dbReference type="ARBA" id="ARBA00022729"/>
    </source>
</evidence>